<accession>A0AAV6I5F9</accession>
<evidence type="ECO:0000313" key="2">
    <source>
        <dbReference type="Proteomes" id="UP000823749"/>
    </source>
</evidence>
<dbReference type="AlphaFoldDB" id="A0AAV6I5F9"/>
<sequence length="93" mass="10546">MAQFSDLDQAFESMSVREVSISPALKKISTDHISELKRKKLLALLITVIFEIRPRLNIAIGWTRFEGLAIQTALIRTLILFTLFQKNLIGSKS</sequence>
<keyword evidence="2" id="KW-1185">Reference proteome</keyword>
<dbReference type="EMBL" id="JACTNZ010000011">
    <property type="protein sequence ID" value="KAG5523816.1"/>
    <property type="molecule type" value="Genomic_DNA"/>
</dbReference>
<protein>
    <submittedName>
        <fullName evidence="1">Uncharacterized protein</fullName>
    </submittedName>
</protein>
<organism evidence="1 2">
    <name type="scientific">Rhododendron griersonianum</name>
    <dbReference type="NCBI Taxonomy" id="479676"/>
    <lineage>
        <taxon>Eukaryota</taxon>
        <taxon>Viridiplantae</taxon>
        <taxon>Streptophyta</taxon>
        <taxon>Embryophyta</taxon>
        <taxon>Tracheophyta</taxon>
        <taxon>Spermatophyta</taxon>
        <taxon>Magnoliopsida</taxon>
        <taxon>eudicotyledons</taxon>
        <taxon>Gunneridae</taxon>
        <taxon>Pentapetalae</taxon>
        <taxon>asterids</taxon>
        <taxon>Ericales</taxon>
        <taxon>Ericaceae</taxon>
        <taxon>Ericoideae</taxon>
        <taxon>Rhodoreae</taxon>
        <taxon>Rhododendron</taxon>
    </lineage>
</organism>
<reference evidence="1" key="1">
    <citation type="submission" date="2020-08" db="EMBL/GenBank/DDBJ databases">
        <title>Plant Genome Project.</title>
        <authorList>
            <person name="Zhang R.-G."/>
        </authorList>
    </citation>
    <scope>NUCLEOTIDE SEQUENCE</scope>
    <source>
        <strain evidence="1">WSP0</strain>
        <tissue evidence="1">Leaf</tissue>
    </source>
</reference>
<proteinExistence type="predicted"/>
<name>A0AAV6I5F9_9ERIC</name>
<evidence type="ECO:0000313" key="1">
    <source>
        <dbReference type="EMBL" id="KAG5523816.1"/>
    </source>
</evidence>
<dbReference type="Proteomes" id="UP000823749">
    <property type="component" value="Chromosome 11"/>
</dbReference>
<comment type="caution">
    <text evidence="1">The sequence shown here is derived from an EMBL/GenBank/DDBJ whole genome shotgun (WGS) entry which is preliminary data.</text>
</comment>
<gene>
    <name evidence="1" type="ORF">RHGRI_030718</name>
</gene>